<dbReference type="GO" id="GO:0005737">
    <property type="term" value="C:cytoplasm"/>
    <property type="evidence" value="ECO:0007669"/>
    <property type="project" value="TreeGrafter"/>
</dbReference>
<evidence type="ECO:0000313" key="5">
    <source>
        <dbReference type="Proteomes" id="UP000784294"/>
    </source>
</evidence>
<protein>
    <recommendedName>
        <fullName evidence="3">J domain-containing protein</fullName>
    </recommendedName>
</protein>
<evidence type="ECO:0000256" key="1">
    <source>
        <dbReference type="ARBA" id="ARBA00023186"/>
    </source>
</evidence>
<evidence type="ECO:0000256" key="2">
    <source>
        <dbReference type="SAM" id="MobiDB-lite"/>
    </source>
</evidence>
<feature type="compositionally biased region" description="Basic and acidic residues" evidence="2">
    <location>
        <begin position="1"/>
        <end position="17"/>
    </location>
</feature>
<dbReference type="CDD" id="cd06257">
    <property type="entry name" value="DnaJ"/>
    <property type="match status" value="1"/>
</dbReference>
<comment type="caution">
    <text evidence="4">The sequence shown here is derived from an EMBL/GenBank/DDBJ whole genome shotgun (WGS) entry which is preliminary data.</text>
</comment>
<dbReference type="PANTHER" id="PTHR43096">
    <property type="entry name" value="DNAJ HOMOLOG 1, MITOCHONDRIAL-RELATED"/>
    <property type="match status" value="1"/>
</dbReference>
<accession>A0A3S5A7H4</accession>
<keyword evidence="5" id="KW-1185">Reference proteome</keyword>
<organism evidence="4 5">
    <name type="scientific">Protopolystoma xenopodis</name>
    <dbReference type="NCBI Taxonomy" id="117903"/>
    <lineage>
        <taxon>Eukaryota</taxon>
        <taxon>Metazoa</taxon>
        <taxon>Spiralia</taxon>
        <taxon>Lophotrochozoa</taxon>
        <taxon>Platyhelminthes</taxon>
        <taxon>Monogenea</taxon>
        <taxon>Polyopisthocotylea</taxon>
        <taxon>Polystomatidea</taxon>
        <taxon>Polystomatidae</taxon>
        <taxon>Protopolystoma</taxon>
    </lineage>
</organism>
<dbReference type="AlphaFoldDB" id="A0A3S5A7H4"/>
<dbReference type="GO" id="GO:0051082">
    <property type="term" value="F:unfolded protein binding"/>
    <property type="evidence" value="ECO:0007669"/>
    <property type="project" value="TreeGrafter"/>
</dbReference>
<dbReference type="Proteomes" id="UP000784294">
    <property type="component" value="Unassembled WGS sequence"/>
</dbReference>
<name>A0A3S5A7H4_9PLAT</name>
<evidence type="ECO:0000313" key="4">
    <source>
        <dbReference type="EMBL" id="VEL09101.1"/>
    </source>
</evidence>
<feature type="domain" description="J" evidence="3">
    <location>
        <begin position="98"/>
        <end position="185"/>
    </location>
</feature>
<reference evidence="4" key="1">
    <citation type="submission" date="2018-11" db="EMBL/GenBank/DDBJ databases">
        <authorList>
            <consortium name="Pathogen Informatics"/>
        </authorList>
    </citation>
    <scope>NUCLEOTIDE SEQUENCE</scope>
</reference>
<evidence type="ECO:0000259" key="3">
    <source>
        <dbReference type="PROSITE" id="PS50076"/>
    </source>
</evidence>
<proteinExistence type="predicted"/>
<feature type="compositionally biased region" description="Low complexity" evidence="2">
    <location>
        <begin position="70"/>
        <end position="80"/>
    </location>
</feature>
<dbReference type="PROSITE" id="PS50076">
    <property type="entry name" value="DNAJ_2"/>
    <property type="match status" value="1"/>
</dbReference>
<dbReference type="GO" id="GO:0042026">
    <property type="term" value="P:protein refolding"/>
    <property type="evidence" value="ECO:0007669"/>
    <property type="project" value="TreeGrafter"/>
</dbReference>
<dbReference type="InterPro" id="IPR001623">
    <property type="entry name" value="DnaJ_domain"/>
</dbReference>
<gene>
    <name evidence="4" type="ORF">PXEA_LOCUS2541</name>
</gene>
<sequence>MYREREREKEKEIERKTLRSAFGGGLGTPCPHLFVGSGCESRRGQAPEPRLPKRSVHEESIGPSLKAPLSQGRASSSAAGAGEAVQSDIGLRHFMGRNFYDILNVSRNASKEEIRKAYRQMALKYHPDKNKSPQATNMFREIAVAYEVSFCLGLPRFHASLSGRLLRNLEPGVGGRLQSGYDKLLEDKEK</sequence>
<dbReference type="EMBL" id="CAAALY010005451">
    <property type="protein sequence ID" value="VEL09101.1"/>
    <property type="molecule type" value="Genomic_DNA"/>
</dbReference>
<dbReference type="PRINTS" id="PR00625">
    <property type="entry name" value="JDOMAIN"/>
</dbReference>
<dbReference type="Pfam" id="PF00226">
    <property type="entry name" value="DnaJ"/>
    <property type="match status" value="1"/>
</dbReference>
<dbReference type="PANTHER" id="PTHR43096:SF52">
    <property type="entry name" value="DNAJ HOMOLOG 1, MITOCHONDRIAL-RELATED"/>
    <property type="match status" value="1"/>
</dbReference>
<dbReference type="SMART" id="SM00271">
    <property type="entry name" value="DnaJ"/>
    <property type="match status" value="1"/>
</dbReference>
<feature type="region of interest" description="Disordered" evidence="2">
    <location>
        <begin position="1"/>
        <end position="80"/>
    </location>
</feature>
<dbReference type="OrthoDB" id="66964at2759"/>
<keyword evidence="1" id="KW-0143">Chaperone</keyword>
<dbReference type="InterPro" id="IPR036869">
    <property type="entry name" value="J_dom_sf"/>
</dbReference>
<dbReference type="Gene3D" id="1.10.287.110">
    <property type="entry name" value="DnaJ domain"/>
    <property type="match status" value="1"/>
</dbReference>
<dbReference type="SUPFAM" id="SSF46565">
    <property type="entry name" value="Chaperone J-domain"/>
    <property type="match status" value="1"/>
</dbReference>